<dbReference type="EMBL" id="CP111018">
    <property type="protein sequence ID" value="WAR10914.1"/>
    <property type="molecule type" value="Genomic_DNA"/>
</dbReference>
<dbReference type="InterPro" id="IPR000884">
    <property type="entry name" value="TSP1_rpt"/>
</dbReference>
<dbReference type="InterPro" id="IPR038877">
    <property type="entry name" value="THSD1"/>
</dbReference>
<dbReference type="InterPro" id="IPR036383">
    <property type="entry name" value="TSP1_rpt_sf"/>
</dbReference>
<evidence type="ECO:0000313" key="1">
    <source>
        <dbReference type="EMBL" id="WAR10914.1"/>
    </source>
</evidence>
<dbReference type="PROSITE" id="PS50092">
    <property type="entry name" value="TSP1"/>
    <property type="match status" value="1"/>
</dbReference>
<proteinExistence type="predicted"/>
<organism evidence="1 2">
    <name type="scientific">Mya arenaria</name>
    <name type="common">Soft-shell clam</name>
    <dbReference type="NCBI Taxonomy" id="6604"/>
    <lineage>
        <taxon>Eukaryota</taxon>
        <taxon>Metazoa</taxon>
        <taxon>Spiralia</taxon>
        <taxon>Lophotrochozoa</taxon>
        <taxon>Mollusca</taxon>
        <taxon>Bivalvia</taxon>
        <taxon>Autobranchia</taxon>
        <taxon>Heteroconchia</taxon>
        <taxon>Euheterodonta</taxon>
        <taxon>Imparidentia</taxon>
        <taxon>Neoheterodontei</taxon>
        <taxon>Myida</taxon>
        <taxon>Myoidea</taxon>
        <taxon>Myidae</taxon>
        <taxon>Mya</taxon>
    </lineage>
</organism>
<dbReference type="Pfam" id="PF00090">
    <property type="entry name" value="TSP_1"/>
    <property type="match status" value="1"/>
</dbReference>
<reference evidence="1" key="1">
    <citation type="submission" date="2022-11" db="EMBL/GenBank/DDBJ databases">
        <title>Centuries of genome instability and evolution in soft-shell clam transmissible cancer (bioRxiv).</title>
        <authorList>
            <person name="Hart S.F.M."/>
            <person name="Yonemitsu M.A."/>
            <person name="Giersch R.M."/>
            <person name="Beal B.F."/>
            <person name="Arriagada G."/>
            <person name="Davis B.W."/>
            <person name="Ostrander E.A."/>
            <person name="Goff S.P."/>
            <person name="Metzger M.J."/>
        </authorList>
    </citation>
    <scope>NUCLEOTIDE SEQUENCE</scope>
    <source>
        <strain evidence="1">MELC-2E11</strain>
        <tissue evidence="1">Siphon/mantle</tissue>
    </source>
</reference>
<dbReference type="SUPFAM" id="SSF82895">
    <property type="entry name" value="TSP-1 type 1 repeat"/>
    <property type="match status" value="1"/>
</dbReference>
<accession>A0ABY7EPN9</accession>
<protein>
    <submittedName>
        <fullName evidence="1">SEM5B-like protein</fullName>
    </submittedName>
</protein>
<name>A0ABY7EPN9_MYAAR</name>
<dbReference type="PRINTS" id="PR01705">
    <property type="entry name" value="TSP1REPEAT"/>
</dbReference>
<gene>
    <name evidence="1" type="ORF">MAR_035990</name>
</gene>
<sequence>DGDWATWGAWSGCDVTCESGTQVRIRTCTNPEPANGGVNCVGDSTQHKQCTKQLCPGMSATSVHMLSYALNLFFCKINRTVLYTRQCISIQKIKYEKMYQMMITKIVVQFVFMADGVDGQAGVLARLRVTSVCPREGGPVPTQNPAEQGTTVRICHSNSRYALQVHAQVITEGHCYTKSVQYNTFLPVP</sequence>
<dbReference type="Gene3D" id="2.20.100.10">
    <property type="entry name" value="Thrombospondin type-1 (TSP1) repeat"/>
    <property type="match status" value="1"/>
</dbReference>
<dbReference type="SMART" id="SM00209">
    <property type="entry name" value="TSP1"/>
    <property type="match status" value="1"/>
</dbReference>
<dbReference type="PANTHER" id="PTHR16311">
    <property type="entry name" value="THROMBOSPONDIN TYPE I DOMAIN-CONTAINING 1"/>
    <property type="match status" value="1"/>
</dbReference>
<dbReference type="PANTHER" id="PTHR16311:SF3">
    <property type="entry name" value="THROMBOSPONDIN TYPE-1 DOMAIN-CONTAINING PROTEIN 1"/>
    <property type="match status" value="1"/>
</dbReference>
<feature type="non-terminal residue" evidence="1">
    <location>
        <position position="1"/>
    </location>
</feature>
<evidence type="ECO:0000313" key="2">
    <source>
        <dbReference type="Proteomes" id="UP001164746"/>
    </source>
</evidence>
<dbReference type="Proteomes" id="UP001164746">
    <property type="component" value="Chromosome 7"/>
</dbReference>
<keyword evidence="2" id="KW-1185">Reference proteome</keyword>